<name>A0A6J4K1Y3_9ACTN</name>
<dbReference type="CDD" id="cd24066">
    <property type="entry name" value="ASKHA_NBD_ROK_EcFRK-like"/>
    <property type="match status" value="1"/>
</dbReference>
<dbReference type="InterPro" id="IPR000600">
    <property type="entry name" value="ROK"/>
</dbReference>
<accession>A0A6J4K1Y3</accession>
<dbReference type="EMBL" id="CADCTS010000111">
    <property type="protein sequence ID" value="CAA9293675.1"/>
    <property type="molecule type" value="Genomic_DNA"/>
</dbReference>
<keyword evidence="2" id="KW-0808">Transferase</keyword>
<protein>
    <submittedName>
        <fullName evidence="2">Cryptic sugar kinase Mak</fullName>
    </submittedName>
</protein>
<sequence>MLVGVDWGGTKIEVAALGEDGEQLARVRADTPFSDYEGCLALIAALVAQVESSTGRTGTIGVGLPGSLDPRTGLAKGASSTWLNGRPVEADLVRVLGREVRTSNDADCFAVSEAVDGSGAGHRVVLGVIIGTGTGAGIAIDGRAHHGPNNSAAEYGHNQLPRPDVSEIPGPPCYCGRHGCVERWVSGPSFARDYLQHAAVDLADPPRLTAKEILEQVRAGHRLSRLVWDRYLDRLARGLSIVVNTLDPDVIVLGGGMSNIPELYPELPSRVAAATFSPCFYTPILPATHGDSSGVRGAAWLWKD</sequence>
<proteinExistence type="inferred from homology"/>
<dbReference type="PROSITE" id="PS01125">
    <property type="entry name" value="ROK"/>
    <property type="match status" value="1"/>
</dbReference>
<dbReference type="GO" id="GO:0004396">
    <property type="term" value="F:hexokinase activity"/>
    <property type="evidence" value="ECO:0007669"/>
    <property type="project" value="TreeGrafter"/>
</dbReference>
<dbReference type="AlphaFoldDB" id="A0A6J4K1Y3"/>
<dbReference type="InterPro" id="IPR043129">
    <property type="entry name" value="ATPase_NBD"/>
</dbReference>
<keyword evidence="2" id="KW-0418">Kinase</keyword>
<dbReference type="PANTHER" id="PTHR18964:SF174">
    <property type="entry name" value="D-ALLOSE KINASE-RELATED"/>
    <property type="match status" value="1"/>
</dbReference>
<evidence type="ECO:0000256" key="1">
    <source>
        <dbReference type="ARBA" id="ARBA00006479"/>
    </source>
</evidence>
<dbReference type="SUPFAM" id="SSF53067">
    <property type="entry name" value="Actin-like ATPase domain"/>
    <property type="match status" value="1"/>
</dbReference>
<reference evidence="2" key="1">
    <citation type="submission" date="2020-02" db="EMBL/GenBank/DDBJ databases">
        <authorList>
            <person name="Meier V. D."/>
        </authorList>
    </citation>
    <scope>NUCLEOTIDE SEQUENCE</scope>
    <source>
        <strain evidence="2">AVDCRST_MAG48</strain>
    </source>
</reference>
<gene>
    <name evidence="2" type="ORF">AVDCRST_MAG48-758</name>
</gene>
<comment type="similarity">
    <text evidence="1">Belongs to the ROK (NagC/XylR) family.</text>
</comment>
<dbReference type="Pfam" id="PF00480">
    <property type="entry name" value="ROK"/>
    <property type="match status" value="1"/>
</dbReference>
<evidence type="ECO:0000313" key="2">
    <source>
        <dbReference type="EMBL" id="CAA9293675.1"/>
    </source>
</evidence>
<dbReference type="Gene3D" id="3.30.420.40">
    <property type="match status" value="2"/>
</dbReference>
<dbReference type="PANTHER" id="PTHR18964">
    <property type="entry name" value="ROK (REPRESSOR, ORF, KINASE) FAMILY"/>
    <property type="match status" value="1"/>
</dbReference>
<dbReference type="InterPro" id="IPR049874">
    <property type="entry name" value="ROK_cs"/>
</dbReference>
<organism evidence="2">
    <name type="scientific">uncultured Friedmanniella sp</name>
    <dbReference type="NCBI Taxonomy" id="335381"/>
    <lineage>
        <taxon>Bacteria</taxon>
        <taxon>Bacillati</taxon>
        <taxon>Actinomycetota</taxon>
        <taxon>Actinomycetes</taxon>
        <taxon>Propionibacteriales</taxon>
        <taxon>Nocardioidaceae</taxon>
        <taxon>Friedmanniella</taxon>
        <taxon>environmental samples</taxon>
    </lineage>
</organism>